<dbReference type="EMBL" id="JAUSUP010000001">
    <property type="protein sequence ID" value="MDQ0350248.1"/>
    <property type="molecule type" value="Genomic_DNA"/>
</dbReference>
<dbReference type="RefSeq" id="WP_307064953.1">
    <property type="nucleotide sequence ID" value="NZ_JAUSUP010000001.1"/>
</dbReference>
<proteinExistence type="predicted"/>
<gene>
    <name evidence="1" type="ORF">J2R98_000051</name>
</gene>
<evidence type="ECO:0000313" key="2">
    <source>
        <dbReference type="Proteomes" id="UP001236723"/>
    </source>
</evidence>
<name>A0ABU0DPN0_9BACI</name>
<dbReference type="Proteomes" id="UP001236723">
    <property type="component" value="Unassembled WGS sequence"/>
</dbReference>
<reference evidence="1 2" key="1">
    <citation type="submission" date="2023-07" db="EMBL/GenBank/DDBJ databases">
        <title>Genomic Encyclopedia of Type Strains, Phase IV (KMG-IV): sequencing the most valuable type-strain genomes for metagenomic binning, comparative biology and taxonomic classification.</title>
        <authorList>
            <person name="Goeker M."/>
        </authorList>
    </citation>
    <scope>NUCLEOTIDE SEQUENCE [LARGE SCALE GENOMIC DNA]</scope>
    <source>
        <strain evidence="1 2">DSM 15448</strain>
    </source>
</reference>
<evidence type="ECO:0000313" key="1">
    <source>
        <dbReference type="EMBL" id="MDQ0350248.1"/>
    </source>
</evidence>
<comment type="caution">
    <text evidence="1">The sequence shown here is derived from an EMBL/GenBank/DDBJ whole genome shotgun (WGS) entry which is preliminary data.</text>
</comment>
<sequence>MPDDFCAEMLLNGLTPTKIVYETNHVLAYYNQQQPSIQIITFVKTPSRSLHNSPLMSEILGVIKIITSKVIREHGNCRVTTHLTHSHNTKHLYWLITSKH</sequence>
<protein>
    <submittedName>
        <fullName evidence="1">Uncharacterized protein</fullName>
    </submittedName>
</protein>
<accession>A0ABU0DPN0</accession>
<keyword evidence="2" id="KW-1185">Reference proteome</keyword>
<organism evidence="1 2">
    <name type="scientific">Alkalibacillus filiformis</name>
    <dbReference type="NCBI Taxonomy" id="200990"/>
    <lineage>
        <taxon>Bacteria</taxon>
        <taxon>Bacillati</taxon>
        <taxon>Bacillota</taxon>
        <taxon>Bacilli</taxon>
        <taxon>Bacillales</taxon>
        <taxon>Bacillaceae</taxon>
        <taxon>Alkalibacillus</taxon>
    </lineage>
</organism>